<dbReference type="WBParaSite" id="ASIM_0000462701-mRNA-1">
    <property type="protein sequence ID" value="ASIM_0000462701-mRNA-1"/>
    <property type="gene ID" value="ASIM_0000462701"/>
</dbReference>
<dbReference type="AlphaFoldDB" id="A0A0M3JAK6"/>
<evidence type="ECO:0000313" key="2">
    <source>
        <dbReference type="Proteomes" id="UP000267096"/>
    </source>
</evidence>
<accession>A0A0M3JAK6</accession>
<proteinExistence type="predicted"/>
<dbReference type="EMBL" id="UYRR01007711">
    <property type="protein sequence ID" value="VDK23838.1"/>
    <property type="molecule type" value="Genomic_DNA"/>
</dbReference>
<gene>
    <name evidence="1" type="ORF">ASIM_LOCUS4439</name>
</gene>
<reference evidence="3" key="1">
    <citation type="submission" date="2017-02" db="UniProtKB">
        <authorList>
            <consortium name="WormBaseParasite"/>
        </authorList>
    </citation>
    <scope>IDENTIFICATION</scope>
</reference>
<reference evidence="1 2" key="2">
    <citation type="submission" date="2018-11" db="EMBL/GenBank/DDBJ databases">
        <authorList>
            <consortium name="Pathogen Informatics"/>
        </authorList>
    </citation>
    <scope>NUCLEOTIDE SEQUENCE [LARGE SCALE GENOMIC DNA]</scope>
</reference>
<organism evidence="3">
    <name type="scientific">Anisakis simplex</name>
    <name type="common">Herring worm</name>
    <dbReference type="NCBI Taxonomy" id="6269"/>
    <lineage>
        <taxon>Eukaryota</taxon>
        <taxon>Metazoa</taxon>
        <taxon>Ecdysozoa</taxon>
        <taxon>Nematoda</taxon>
        <taxon>Chromadorea</taxon>
        <taxon>Rhabditida</taxon>
        <taxon>Spirurina</taxon>
        <taxon>Ascaridomorpha</taxon>
        <taxon>Ascaridoidea</taxon>
        <taxon>Anisakidae</taxon>
        <taxon>Anisakis</taxon>
        <taxon>Anisakis simplex complex</taxon>
    </lineage>
</organism>
<sequence>MDHLVARIRRQGRLSALSDALLLALLANSDCVPERVANGVLR</sequence>
<keyword evidence="2" id="KW-1185">Reference proteome</keyword>
<dbReference type="Proteomes" id="UP000267096">
    <property type="component" value="Unassembled WGS sequence"/>
</dbReference>
<protein>
    <submittedName>
        <fullName evidence="3">Nterm_IS4 domain-containing protein</fullName>
    </submittedName>
</protein>
<evidence type="ECO:0000313" key="1">
    <source>
        <dbReference type="EMBL" id="VDK23838.1"/>
    </source>
</evidence>
<evidence type="ECO:0000313" key="3">
    <source>
        <dbReference type="WBParaSite" id="ASIM_0000462701-mRNA-1"/>
    </source>
</evidence>
<name>A0A0M3JAK6_ANISI</name>